<dbReference type="InterPro" id="IPR036047">
    <property type="entry name" value="F-box-like_dom_sf"/>
</dbReference>
<organism evidence="2 3">
    <name type="scientific">Trifolium subterraneum</name>
    <name type="common">Subterranean clover</name>
    <dbReference type="NCBI Taxonomy" id="3900"/>
    <lineage>
        <taxon>Eukaryota</taxon>
        <taxon>Viridiplantae</taxon>
        <taxon>Streptophyta</taxon>
        <taxon>Embryophyta</taxon>
        <taxon>Tracheophyta</taxon>
        <taxon>Spermatophyta</taxon>
        <taxon>Magnoliopsida</taxon>
        <taxon>eudicotyledons</taxon>
        <taxon>Gunneridae</taxon>
        <taxon>Pentapetalae</taxon>
        <taxon>rosids</taxon>
        <taxon>fabids</taxon>
        <taxon>Fabales</taxon>
        <taxon>Fabaceae</taxon>
        <taxon>Papilionoideae</taxon>
        <taxon>50 kb inversion clade</taxon>
        <taxon>NPAAA clade</taxon>
        <taxon>Hologalegina</taxon>
        <taxon>IRL clade</taxon>
        <taxon>Trifolieae</taxon>
        <taxon>Trifolium</taxon>
    </lineage>
</organism>
<sequence>MALGSNYGVVSSRPRTEETIAVNRLQLTTSNETLTYVPPQPTLPFDLIEEILCRLPVKLLLRLRCLCKSFNSLILDPRFAKKHLRLSMKRRHYILSSVNYSSGSLFFFDSLIPSDSASSFKLTQLNHPITCKHDKYHRPLSFSSCDGIIFFFFDENYGILWNPSIRKFKLLPTLKNQMIVSDSSCCFGYDHFIDNYKVIAISFSKDKGNEVNVHALGTGSWRRIQDFPYPHPVVKPGVFVSGTVNWIAFDDVSYKSSVIVSLDLKKESYRKFSHPFLEKPRYWNLGVVEDCLCIFAHRVDIGWL</sequence>
<dbReference type="NCBIfam" id="TIGR01640">
    <property type="entry name" value="F_box_assoc_1"/>
    <property type="match status" value="1"/>
</dbReference>
<dbReference type="InterPro" id="IPR013187">
    <property type="entry name" value="F-box-assoc_dom_typ3"/>
</dbReference>
<dbReference type="EMBL" id="DF973419">
    <property type="protein sequence ID" value="GAU30118.1"/>
    <property type="molecule type" value="Genomic_DNA"/>
</dbReference>
<dbReference type="InterPro" id="IPR050796">
    <property type="entry name" value="SCF_F-box_component"/>
</dbReference>
<dbReference type="InterPro" id="IPR001810">
    <property type="entry name" value="F-box_dom"/>
</dbReference>
<proteinExistence type="predicted"/>
<evidence type="ECO:0000313" key="2">
    <source>
        <dbReference type="EMBL" id="GAU30118.1"/>
    </source>
</evidence>
<evidence type="ECO:0000259" key="1">
    <source>
        <dbReference type="PROSITE" id="PS50181"/>
    </source>
</evidence>
<dbReference type="OrthoDB" id="1401582at2759"/>
<evidence type="ECO:0000313" key="3">
    <source>
        <dbReference type="Proteomes" id="UP000242715"/>
    </source>
</evidence>
<keyword evidence="3" id="KW-1185">Reference proteome</keyword>
<dbReference type="Pfam" id="PF00646">
    <property type="entry name" value="F-box"/>
    <property type="match status" value="1"/>
</dbReference>
<dbReference type="SUPFAM" id="SSF81383">
    <property type="entry name" value="F-box domain"/>
    <property type="match status" value="1"/>
</dbReference>
<name>A0A2Z6MEA1_TRISU</name>
<dbReference type="PROSITE" id="PS50181">
    <property type="entry name" value="FBOX"/>
    <property type="match status" value="1"/>
</dbReference>
<dbReference type="SMART" id="SM00256">
    <property type="entry name" value="FBOX"/>
    <property type="match status" value="1"/>
</dbReference>
<dbReference type="AlphaFoldDB" id="A0A2Z6MEA1"/>
<dbReference type="Proteomes" id="UP000242715">
    <property type="component" value="Unassembled WGS sequence"/>
</dbReference>
<accession>A0A2Z6MEA1</accession>
<protein>
    <recommendedName>
        <fullName evidence="1">F-box domain-containing protein</fullName>
    </recommendedName>
</protein>
<reference evidence="3" key="1">
    <citation type="journal article" date="2017" name="Front. Plant Sci.">
        <title>Climate Clever Clovers: New Paradigm to Reduce the Environmental Footprint of Ruminants by Breeding Low Methanogenic Forages Utilizing Haplotype Variation.</title>
        <authorList>
            <person name="Kaur P."/>
            <person name="Appels R."/>
            <person name="Bayer P.E."/>
            <person name="Keeble-Gagnere G."/>
            <person name="Wang J."/>
            <person name="Hirakawa H."/>
            <person name="Shirasawa K."/>
            <person name="Vercoe P."/>
            <person name="Stefanova K."/>
            <person name="Durmic Z."/>
            <person name="Nichols P."/>
            <person name="Revell C."/>
            <person name="Isobe S.N."/>
            <person name="Edwards D."/>
            <person name="Erskine W."/>
        </authorList>
    </citation>
    <scope>NUCLEOTIDE SEQUENCE [LARGE SCALE GENOMIC DNA]</scope>
    <source>
        <strain evidence="3">cv. Daliak</strain>
    </source>
</reference>
<dbReference type="PANTHER" id="PTHR31672">
    <property type="entry name" value="BNACNNG10540D PROTEIN"/>
    <property type="match status" value="1"/>
</dbReference>
<feature type="domain" description="F-box" evidence="1">
    <location>
        <begin position="37"/>
        <end position="83"/>
    </location>
</feature>
<dbReference type="Pfam" id="PF08268">
    <property type="entry name" value="FBA_3"/>
    <property type="match status" value="1"/>
</dbReference>
<dbReference type="InterPro" id="IPR017451">
    <property type="entry name" value="F-box-assoc_interact_dom"/>
</dbReference>
<dbReference type="Gene3D" id="1.20.1280.50">
    <property type="match status" value="1"/>
</dbReference>
<dbReference type="PANTHER" id="PTHR31672:SF13">
    <property type="entry name" value="F-BOX PROTEIN CPR30-LIKE"/>
    <property type="match status" value="1"/>
</dbReference>
<gene>
    <name evidence="2" type="ORF">TSUD_360110</name>
</gene>